<dbReference type="EMBL" id="OM869703">
    <property type="protein sequence ID" value="UPW41975.1"/>
    <property type="molecule type" value="Genomic_DNA"/>
</dbReference>
<reference evidence="2" key="1">
    <citation type="submission" date="2022-02" db="EMBL/GenBank/DDBJ databases">
        <title>Towards deciphering the DNA virus diversity associated with rodent species in the families Cricetidae and Heteromyidae.</title>
        <authorList>
            <person name="Lund M."/>
            <person name="Larsen B.B."/>
            <person name="Gryseels S."/>
            <person name="Kraberger S."/>
            <person name="Rowsey D.M."/>
            <person name="Steger L."/>
            <person name="Yule K.M."/>
            <person name="Upham N.S."/>
            <person name="Worobey M."/>
            <person name="Van Doorslaer K."/>
            <person name="Varsani A."/>
        </authorList>
    </citation>
    <scope>NUCLEOTIDE SEQUENCE</scope>
    <source>
        <strain evidence="2">NeonRodF1_52</strain>
    </source>
</reference>
<accession>A0A976N384</accession>
<dbReference type="InterPro" id="IPR056906">
    <property type="entry name" value="ORF2/G2P_dom"/>
</dbReference>
<organism evidence="2">
    <name type="scientific">Dipodfec virus RodF1_52</name>
    <dbReference type="NCBI Taxonomy" id="2929301"/>
    <lineage>
        <taxon>Viruses</taxon>
        <taxon>Monodnaviria</taxon>
        <taxon>Sangervirae</taxon>
        <taxon>Phixviricota</taxon>
        <taxon>Malgrandaviricetes</taxon>
        <taxon>Petitvirales</taxon>
        <taxon>Microviridae</taxon>
    </lineage>
</organism>
<proteinExistence type="predicted"/>
<evidence type="ECO:0000259" key="1">
    <source>
        <dbReference type="Pfam" id="PF23343"/>
    </source>
</evidence>
<evidence type="ECO:0000313" key="2">
    <source>
        <dbReference type="EMBL" id="UPW41975.1"/>
    </source>
</evidence>
<feature type="domain" description="Replication-associated protein ORF2/G2P" evidence="1">
    <location>
        <begin position="73"/>
        <end position="206"/>
    </location>
</feature>
<dbReference type="Pfam" id="PF23343">
    <property type="entry name" value="REP_ORF2-G2P"/>
    <property type="match status" value="1"/>
</dbReference>
<sequence length="325" mass="37490">MPCYHPKFAYDINSSSPLGAKRVISFRTPAYSSGDRPPSFQVPCGTCVGCRLSQSRDWANRCLIEASYHRSSYFVTLTYADEFVPRGWTVDKFTGECFPNLTLRSRDLQLFLKQVRYRFNQSVRFFACGEYGSHTLRPHYHCLLFGLELSDLQYYGSSPIGQPYFSSVSLQRCWYDADVGSSRGFVLVGKCSWASAAYVARYSLKKKYVSRKEYEKLGLEPEFIRMSRNPGIARRFYDEHPDLMMGTINFPTEDGGKSFPPPHYFRRLLSEDDPVSAQWLSMEYSRNAELAQLAELSLTSLDFYDNLRVKEQSKIRSLSSLERRI</sequence>
<protein>
    <submittedName>
        <fullName evidence="2">Replication initiator protein</fullName>
    </submittedName>
</protein>
<name>A0A976N384_9VIRU</name>